<keyword evidence="1" id="KW-0812">Transmembrane</keyword>
<accession>A0A238L6X6</accession>
<sequence>MTLQKRYLAQPFGNVTDNSGATALLRFGVTLIIFILVIFPTLPALAQSQPIDGVLTLPPEVTIDGKGWAQILNVKEMIQFGLGVVETLILTTFLAFHPQNREHVQGKRNWRVPRALFLYGLIGMLVGFLVVHHGYLIGFVVFGVGGLFRFRMETMSISNAAQLILVSLIGLTIGLDLPVMAASAALAAWIVLWVFGGRQDLVLEVKFREDLNYSQALDGLKKSLSEKGFVWVTVTKPKFKSMAEITLATNAQDGRGNLVALLSAMQSDETLGILDWHLE</sequence>
<feature type="transmembrane region" description="Helical" evidence="1">
    <location>
        <begin position="77"/>
        <end position="96"/>
    </location>
</feature>
<evidence type="ECO:0000313" key="3">
    <source>
        <dbReference type="Proteomes" id="UP000220836"/>
    </source>
</evidence>
<evidence type="ECO:0000256" key="1">
    <source>
        <dbReference type="SAM" id="Phobius"/>
    </source>
</evidence>
<dbReference type="RefSeq" id="WP_170125954.1">
    <property type="nucleotide sequence ID" value="NZ_FXYH01000026.1"/>
</dbReference>
<gene>
    <name evidence="2" type="ORF">PEV8663_04463</name>
</gene>
<evidence type="ECO:0000313" key="2">
    <source>
        <dbReference type="EMBL" id="SMX50056.1"/>
    </source>
</evidence>
<name>A0A238L6X6_9RHOB</name>
<organism evidence="2 3">
    <name type="scientific">Pelagimonas varians</name>
    <dbReference type="NCBI Taxonomy" id="696760"/>
    <lineage>
        <taxon>Bacteria</taxon>
        <taxon>Pseudomonadati</taxon>
        <taxon>Pseudomonadota</taxon>
        <taxon>Alphaproteobacteria</taxon>
        <taxon>Rhodobacterales</taxon>
        <taxon>Roseobacteraceae</taxon>
        <taxon>Pelagimonas</taxon>
    </lineage>
</organism>
<keyword evidence="1" id="KW-0472">Membrane</keyword>
<evidence type="ECO:0008006" key="4">
    <source>
        <dbReference type="Google" id="ProtNLM"/>
    </source>
</evidence>
<dbReference type="EMBL" id="FXYH01000026">
    <property type="protein sequence ID" value="SMX50056.1"/>
    <property type="molecule type" value="Genomic_DNA"/>
</dbReference>
<dbReference type="AlphaFoldDB" id="A0A238L6X6"/>
<feature type="transmembrane region" description="Helical" evidence="1">
    <location>
        <begin position="116"/>
        <end position="143"/>
    </location>
</feature>
<dbReference type="Proteomes" id="UP000220836">
    <property type="component" value="Unassembled WGS sequence"/>
</dbReference>
<keyword evidence="3" id="KW-1185">Reference proteome</keyword>
<protein>
    <recommendedName>
        <fullName evidence="4">DUF4956 domain-containing protein</fullName>
    </recommendedName>
</protein>
<proteinExistence type="predicted"/>
<feature type="transmembrane region" description="Helical" evidence="1">
    <location>
        <begin position="21"/>
        <end position="42"/>
    </location>
</feature>
<reference evidence="2 3" key="1">
    <citation type="submission" date="2017-05" db="EMBL/GenBank/DDBJ databases">
        <authorList>
            <person name="Song R."/>
            <person name="Chenine A.L."/>
            <person name="Ruprecht R.M."/>
        </authorList>
    </citation>
    <scope>NUCLEOTIDE SEQUENCE [LARGE SCALE GENOMIC DNA]</scope>
    <source>
        <strain evidence="2 3">CECT 8663</strain>
    </source>
</reference>
<keyword evidence="1" id="KW-1133">Transmembrane helix</keyword>
<feature type="transmembrane region" description="Helical" evidence="1">
    <location>
        <begin position="163"/>
        <end position="196"/>
    </location>
</feature>